<sequence>MAGKASDCRGLPQKPGGRREALSSSCVITFRGDRDGRSGSNYFHVPLNLRKDCMHWLT</sequence>
<dbReference type="AlphaFoldDB" id="G3INL8"/>
<evidence type="ECO:0000256" key="1">
    <source>
        <dbReference type="SAM" id="MobiDB-lite"/>
    </source>
</evidence>
<evidence type="ECO:0000313" key="3">
    <source>
        <dbReference type="Proteomes" id="UP000001075"/>
    </source>
</evidence>
<organism evidence="2 3">
    <name type="scientific">Cricetulus griseus</name>
    <name type="common">Chinese hamster</name>
    <name type="synonym">Cricetulus barabensis griseus</name>
    <dbReference type="NCBI Taxonomy" id="10029"/>
    <lineage>
        <taxon>Eukaryota</taxon>
        <taxon>Metazoa</taxon>
        <taxon>Chordata</taxon>
        <taxon>Craniata</taxon>
        <taxon>Vertebrata</taxon>
        <taxon>Euteleostomi</taxon>
        <taxon>Mammalia</taxon>
        <taxon>Eutheria</taxon>
        <taxon>Euarchontoglires</taxon>
        <taxon>Glires</taxon>
        <taxon>Rodentia</taxon>
        <taxon>Myomorpha</taxon>
        <taxon>Muroidea</taxon>
        <taxon>Cricetidae</taxon>
        <taxon>Cricetinae</taxon>
        <taxon>Cricetulus</taxon>
    </lineage>
</organism>
<dbReference type="EMBL" id="JH006391">
    <property type="protein sequence ID" value="EGW14578.1"/>
    <property type="molecule type" value="Genomic_DNA"/>
</dbReference>
<proteinExistence type="predicted"/>
<evidence type="ECO:0000313" key="2">
    <source>
        <dbReference type="EMBL" id="EGW14578.1"/>
    </source>
</evidence>
<accession>G3INL8</accession>
<protein>
    <submittedName>
        <fullName evidence="2">Uncharacterized protein</fullName>
    </submittedName>
</protein>
<dbReference type="InParanoid" id="G3INL8"/>
<feature type="region of interest" description="Disordered" evidence="1">
    <location>
        <begin position="1"/>
        <end position="22"/>
    </location>
</feature>
<dbReference type="Proteomes" id="UP000001075">
    <property type="component" value="Unassembled WGS sequence"/>
</dbReference>
<reference evidence="3" key="1">
    <citation type="journal article" date="2011" name="Nat. Biotechnol.">
        <title>The genomic sequence of the Chinese hamster ovary (CHO)-K1 cell line.</title>
        <authorList>
            <person name="Xu X."/>
            <person name="Nagarajan H."/>
            <person name="Lewis N.E."/>
            <person name="Pan S."/>
            <person name="Cai Z."/>
            <person name="Liu X."/>
            <person name="Chen W."/>
            <person name="Xie M."/>
            <person name="Wang W."/>
            <person name="Hammond S."/>
            <person name="Andersen M.R."/>
            <person name="Neff N."/>
            <person name="Passarelli B."/>
            <person name="Koh W."/>
            <person name="Fan H.C."/>
            <person name="Wang J."/>
            <person name="Gui Y."/>
            <person name="Lee K.H."/>
            <person name="Betenbaugh M.J."/>
            <person name="Quake S.R."/>
            <person name="Famili I."/>
            <person name="Palsson B.O."/>
            <person name="Wang J."/>
        </authorList>
    </citation>
    <scope>NUCLEOTIDE SEQUENCE [LARGE SCALE GENOMIC DNA]</scope>
    <source>
        <strain evidence="3">CHO K1 cell line</strain>
    </source>
</reference>
<name>G3INL8_CRIGR</name>
<gene>
    <name evidence="2" type="ORF">I79_025545</name>
</gene>